<dbReference type="PATRIC" id="fig|1360.114.peg.1384"/>
<protein>
    <submittedName>
        <fullName evidence="1">Phage protein</fullName>
    </submittedName>
</protein>
<comment type="caution">
    <text evidence="1">The sequence shown here is derived from an EMBL/GenBank/DDBJ whole genome shotgun (WGS) entry which is preliminary data.</text>
</comment>
<accession>A0A0V8DXG4</accession>
<dbReference type="AlphaFoldDB" id="A0A0V8DXG4"/>
<dbReference type="RefSeq" id="WP_058212212.1">
    <property type="nucleotide sequence ID" value="NZ_LKLU01000134.1"/>
</dbReference>
<dbReference type="Proteomes" id="UP000053719">
    <property type="component" value="Unassembled WGS sequence"/>
</dbReference>
<organism evidence="1 2">
    <name type="scientific">Lactococcus lactis subsp. lactis</name>
    <name type="common">Streptococcus lactis</name>
    <dbReference type="NCBI Taxonomy" id="1360"/>
    <lineage>
        <taxon>Bacteria</taxon>
        <taxon>Bacillati</taxon>
        <taxon>Bacillota</taxon>
        <taxon>Bacilli</taxon>
        <taxon>Lactobacillales</taxon>
        <taxon>Streptococcaceae</taxon>
        <taxon>Lactococcus</taxon>
    </lineage>
</organism>
<evidence type="ECO:0000313" key="2">
    <source>
        <dbReference type="Proteomes" id="UP000053719"/>
    </source>
</evidence>
<dbReference type="EMBL" id="LKLU01000134">
    <property type="protein sequence ID" value="KSU18105.1"/>
    <property type="molecule type" value="Genomic_DNA"/>
</dbReference>
<evidence type="ECO:0000313" key="1">
    <source>
        <dbReference type="EMBL" id="KSU18105.1"/>
    </source>
</evidence>
<proteinExistence type="predicted"/>
<sequence length="101" mass="11828">MRYDKKIIFVTETGGEYDPELGEHIEPTIVKTEKMANITDLGTERSKVLFGDVKQGAKVVRLMRPYLEKWDYVFIDNDKYKIVTGRQLRLKNTFILQEVSQ</sequence>
<gene>
    <name evidence="1" type="ORF">M20_2418</name>
</gene>
<name>A0A0V8DXG4_LACLL</name>
<reference evidence="2" key="1">
    <citation type="submission" date="2015-10" db="EMBL/GenBank/DDBJ databases">
        <title>Draft Genome Sequences of 11 Lactococcus lactis subspecies cremoris strains.</title>
        <authorList>
            <person name="Wels M."/>
            <person name="Backus L."/>
            <person name="Boekhorst J."/>
            <person name="Dijkstra A."/>
            <person name="Beerthuizen M."/>
            <person name="Kelly W."/>
            <person name="Siezen R."/>
            <person name="Bachmann H."/>
            <person name="Van Hijum S."/>
        </authorList>
    </citation>
    <scope>NUCLEOTIDE SEQUENCE [LARGE SCALE GENOMIC DNA]</scope>
    <source>
        <strain evidence="2">M20</strain>
    </source>
</reference>